<dbReference type="OrthoDB" id="8611311at2"/>
<protein>
    <submittedName>
        <fullName evidence="2">Phasin family protein</fullName>
    </submittedName>
</protein>
<dbReference type="AlphaFoldDB" id="A0A1R3VMJ5"/>
<sequence length="125" mass="14021">MYTEMFNSMQDQMEKLAAPVRKFNNATIDHMSKLVDYNLTTMRNYSEVAIEQMRAMQTVSDPKSLQAYINAQGEAAKNLSEKVAKDANELVELQRGFAEQVQKLSEEGLATVTKLETPVAVKKSA</sequence>
<dbReference type="Pfam" id="PF09361">
    <property type="entry name" value="Phasin_2"/>
    <property type="match status" value="1"/>
</dbReference>
<evidence type="ECO:0000259" key="1">
    <source>
        <dbReference type="Pfam" id="PF09361"/>
    </source>
</evidence>
<evidence type="ECO:0000313" key="2">
    <source>
        <dbReference type="EMBL" id="SIT65791.1"/>
    </source>
</evidence>
<dbReference type="InterPro" id="IPR018968">
    <property type="entry name" value="Phasin"/>
</dbReference>
<dbReference type="EMBL" id="FTPK01000001">
    <property type="protein sequence ID" value="SIT65791.1"/>
    <property type="molecule type" value="Genomic_DNA"/>
</dbReference>
<evidence type="ECO:0000313" key="3">
    <source>
        <dbReference type="Proteomes" id="UP000223759"/>
    </source>
</evidence>
<dbReference type="RefSeq" id="WP_076754237.1">
    <property type="nucleotide sequence ID" value="NZ_CP023018.1"/>
</dbReference>
<dbReference type="STRING" id="233100.SAMN05216526_0244"/>
<proteinExistence type="predicted"/>
<reference evidence="2 3" key="1">
    <citation type="submission" date="2017-01" db="EMBL/GenBank/DDBJ databases">
        <authorList>
            <person name="Mah S.A."/>
            <person name="Swanson W.J."/>
            <person name="Moy G.W."/>
            <person name="Vacquier V.D."/>
        </authorList>
    </citation>
    <scope>NUCLEOTIDE SEQUENCE [LARGE SCALE GENOMIC DNA]</scope>
    <source>
        <strain evidence="2 3">M9</strain>
    </source>
</reference>
<gene>
    <name evidence="2" type="ORF">SAMN05216526_0244</name>
</gene>
<dbReference type="NCBIfam" id="TIGR02809">
    <property type="entry name" value="phasin_3"/>
    <property type="match status" value="1"/>
</dbReference>
<dbReference type="Proteomes" id="UP000223759">
    <property type="component" value="Unassembled WGS sequence"/>
</dbReference>
<name>A0A1R3VMJ5_9GAMM</name>
<feature type="domain" description="Phasin" evidence="1">
    <location>
        <begin position="8"/>
        <end position="107"/>
    </location>
</feature>
<organism evidence="2 3">
    <name type="scientific">Ectothiorhodosinus mongolicus</name>
    <dbReference type="NCBI Taxonomy" id="233100"/>
    <lineage>
        <taxon>Bacteria</taxon>
        <taxon>Pseudomonadati</taxon>
        <taxon>Pseudomonadota</taxon>
        <taxon>Gammaproteobacteria</taxon>
        <taxon>Chromatiales</taxon>
        <taxon>Ectothiorhodospiraceae</taxon>
        <taxon>Ectothiorhodosinus</taxon>
    </lineage>
</organism>
<keyword evidence="3" id="KW-1185">Reference proteome</keyword>
<accession>A0A1R3VMJ5</accession>
<dbReference type="InterPro" id="IPR014176">
    <property type="entry name" value="Phasin_subfam-3"/>
</dbReference>